<name>A0A815FKP4_9BILA</name>
<feature type="region of interest" description="Disordered" evidence="2">
    <location>
        <begin position="84"/>
        <end position="112"/>
    </location>
</feature>
<gene>
    <name evidence="4" type="ORF">JYZ213_LOCUS33612</name>
</gene>
<evidence type="ECO:0000313" key="5">
    <source>
        <dbReference type="Proteomes" id="UP000663845"/>
    </source>
</evidence>
<comment type="similarity">
    <text evidence="1">Belongs to the helicase family.</text>
</comment>
<feature type="compositionally biased region" description="Basic and acidic residues" evidence="2">
    <location>
        <begin position="1"/>
        <end position="12"/>
    </location>
</feature>
<dbReference type="Proteomes" id="UP000663845">
    <property type="component" value="Unassembled WGS sequence"/>
</dbReference>
<dbReference type="AlphaFoldDB" id="A0A815FKP4"/>
<keyword evidence="1" id="KW-0547">Nucleotide-binding</keyword>
<dbReference type="GO" id="GO:0016787">
    <property type="term" value="F:hydrolase activity"/>
    <property type="evidence" value="ECO:0007669"/>
    <property type="project" value="UniProtKB-KW"/>
</dbReference>
<dbReference type="InterPro" id="IPR027417">
    <property type="entry name" value="P-loop_NTPase"/>
</dbReference>
<sequence length="1047" mass="120080">MKQNLEHASHDVIDDDNVLNDENTVDEDNNEENFQIQSTEDKKKIVLVNTRVDYQYRSDTLSKICLYDFVSTFYKRKTNATDAKYLSRSSSKSSTTEGQQRIRKGRPPNQRFSFQEQHPQATTYLLTEYSEAHIPILYGPQIPRHDREDTKERYSRALLTLFVPWRSVSDLCDVNENWEDALKSRQHHISADSWNIIENIQLLHECKKDRDEHLLRVITEAQTENDTIDPELVITSRNMRGEYDDASDNEDLLELLGNLNEYTTNALNSTKKTTESIYIEETIEAVEKVGRFTHTQKNSQPFVNESSRNHFQEIVPFVSATPNLVRLNTKWQEQLKTEKERVRRSLITGKYDKMDNTLDYDSIQDALVTMVNSNNHNIDIFDNYTQILPVASVTTTSYSTQQSIIVEYTLNKEQRAAFMLITSHLDGDKERHIGTNNGQLIMCIPGCGGTGKSQLIRAVTKYFLVTKRIQMMRKLAPTGIAAAEIGGMTIHSFLGEQRNSGKPRTIKPGDTKLEKQWALVEYLLIDEMSMVGLTLLAKLNRILSAAKHADPEIPFGGINVIFFGDYLQYRPVYDTPLYTDFSQPSKTKSGQLLSEKEIQQRAARSLILQINCVIKLSQQMRTEDERYRELLERLRQGDCNLQDYELLLTRVKDRDEHLLRVITEAQTENDTIDPELVIPSRNMRDEYDDTSDNEDLLELLDHVQQIVPFVSATPNLVRLNTKWQEQLKTEKERVRRSLITGKYDKTDDTLDYDNIQDALVTMVNPNNHNIDIFDHYTQILPVASVTTTSYSTQQSIIVEYTLNREQRAAFMIITSHLDSDKERHIGTNNGQLIMCISGCGGTGKSQLIRAVTKYFLITKRIQMMRKLAATGIAAAEIGGMTIHSFLGKQRNSGKPRTIKPGDSKLEKQCGLVEYLLVDEMNMVGLTLLGKLNRIMSAAKHADPQIPFGGINVIFFGDYLQYRPVYDAPLYTDFSQPSKNKSGQSRSEKEIQQRAARSLILQTDCVIKLSTQMRTEDERYRELLERLRQGDCNLQDYELLLTRVVGQP</sequence>
<comment type="cofactor">
    <cofactor evidence="1">
        <name>Mg(2+)</name>
        <dbReference type="ChEBI" id="CHEBI:18420"/>
    </cofactor>
</comment>
<protein>
    <recommendedName>
        <fullName evidence="1">ATP-dependent DNA helicase</fullName>
        <ecNumber evidence="1">5.6.2.3</ecNumber>
    </recommendedName>
</protein>
<keyword evidence="1" id="KW-0233">DNA recombination</keyword>
<keyword evidence="1" id="KW-0067">ATP-binding</keyword>
<dbReference type="Gene3D" id="3.40.50.300">
    <property type="entry name" value="P-loop containing nucleotide triphosphate hydrolases"/>
    <property type="match status" value="2"/>
</dbReference>
<comment type="catalytic activity">
    <reaction evidence="1">
        <text>ATP + H2O = ADP + phosphate + H(+)</text>
        <dbReference type="Rhea" id="RHEA:13065"/>
        <dbReference type="ChEBI" id="CHEBI:15377"/>
        <dbReference type="ChEBI" id="CHEBI:15378"/>
        <dbReference type="ChEBI" id="CHEBI:30616"/>
        <dbReference type="ChEBI" id="CHEBI:43474"/>
        <dbReference type="ChEBI" id="CHEBI:456216"/>
        <dbReference type="EC" id="5.6.2.3"/>
    </reaction>
</comment>
<dbReference type="SUPFAM" id="SSF52540">
    <property type="entry name" value="P-loop containing nucleoside triphosphate hydrolases"/>
    <property type="match status" value="2"/>
</dbReference>
<evidence type="ECO:0000256" key="1">
    <source>
        <dbReference type="RuleBase" id="RU363044"/>
    </source>
</evidence>
<feature type="region of interest" description="Disordered" evidence="2">
    <location>
        <begin position="1"/>
        <end position="36"/>
    </location>
</feature>
<dbReference type="InterPro" id="IPR051055">
    <property type="entry name" value="PIF1_helicase"/>
</dbReference>
<feature type="non-terminal residue" evidence="4">
    <location>
        <position position="1047"/>
    </location>
</feature>
<comment type="caution">
    <text evidence="4">The sequence shown here is derived from an EMBL/GenBank/DDBJ whole genome shotgun (WGS) entry which is preliminary data.</text>
</comment>
<keyword evidence="1" id="KW-0378">Hydrolase</keyword>
<reference evidence="4" key="1">
    <citation type="submission" date="2021-02" db="EMBL/GenBank/DDBJ databases">
        <authorList>
            <person name="Nowell W R."/>
        </authorList>
    </citation>
    <scope>NUCLEOTIDE SEQUENCE</scope>
</reference>
<proteinExistence type="inferred from homology"/>
<accession>A0A815FKP4</accession>
<evidence type="ECO:0000313" key="4">
    <source>
        <dbReference type="EMBL" id="CAF1324780.1"/>
    </source>
</evidence>
<keyword evidence="1" id="KW-0234">DNA repair</keyword>
<dbReference type="InterPro" id="IPR010285">
    <property type="entry name" value="DNA_helicase_pif1-like_DEAD"/>
</dbReference>
<dbReference type="EC" id="5.6.2.3" evidence="1"/>
<organism evidence="4 5">
    <name type="scientific">Adineta steineri</name>
    <dbReference type="NCBI Taxonomy" id="433720"/>
    <lineage>
        <taxon>Eukaryota</taxon>
        <taxon>Metazoa</taxon>
        <taxon>Spiralia</taxon>
        <taxon>Gnathifera</taxon>
        <taxon>Rotifera</taxon>
        <taxon>Eurotatoria</taxon>
        <taxon>Bdelloidea</taxon>
        <taxon>Adinetida</taxon>
        <taxon>Adinetidae</taxon>
        <taxon>Adineta</taxon>
    </lineage>
</organism>
<dbReference type="GO" id="GO:0043139">
    <property type="term" value="F:5'-3' DNA helicase activity"/>
    <property type="evidence" value="ECO:0007669"/>
    <property type="project" value="UniProtKB-EC"/>
</dbReference>
<evidence type="ECO:0000256" key="2">
    <source>
        <dbReference type="SAM" id="MobiDB-lite"/>
    </source>
</evidence>
<keyword evidence="1" id="KW-0227">DNA damage</keyword>
<feature type="compositionally biased region" description="Acidic residues" evidence="2">
    <location>
        <begin position="13"/>
        <end position="31"/>
    </location>
</feature>
<dbReference type="GO" id="GO:0006310">
    <property type="term" value="P:DNA recombination"/>
    <property type="evidence" value="ECO:0007669"/>
    <property type="project" value="UniProtKB-KW"/>
</dbReference>
<feature type="domain" description="DNA helicase Pif1-like DEAD-box helicase" evidence="3">
    <location>
        <begin position="410"/>
        <end position="642"/>
    </location>
</feature>
<dbReference type="GO" id="GO:0005524">
    <property type="term" value="F:ATP binding"/>
    <property type="evidence" value="ECO:0007669"/>
    <property type="project" value="UniProtKB-KW"/>
</dbReference>
<evidence type="ECO:0000259" key="3">
    <source>
        <dbReference type="Pfam" id="PF05970"/>
    </source>
</evidence>
<feature type="domain" description="DNA helicase Pif1-like DEAD-box helicase" evidence="3">
    <location>
        <begin position="802"/>
        <end position="1034"/>
    </location>
</feature>
<dbReference type="GO" id="GO:0000723">
    <property type="term" value="P:telomere maintenance"/>
    <property type="evidence" value="ECO:0007669"/>
    <property type="project" value="InterPro"/>
</dbReference>
<dbReference type="EMBL" id="CAJNOG010000643">
    <property type="protein sequence ID" value="CAF1324780.1"/>
    <property type="molecule type" value="Genomic_DNA"/>
</dbReference>
<dbReference type="PANTHER" id="PTHR47642:SF5">
    <property type="entry name" value="ATP-DEPENDENT DNA HELICASE"/>
    <property type="match status" value="1"/>
</dbReference>
<keyword evidence="1" id="KW-0347">Helicase</keyword>
<dbReference type="PANTHER" id="PTHR47642">
    <property type="entry name" value="ATP-DEPENDENT DNA HELICASE"/>
    <property type="match status" value="1"/>
</dbReference>
<dbReference type="GO" id="GO:0006281">
    <property type="term" value="P:DNA repair"/>
    <property type="evidence" value="ECO:0007669"/>
    <property type="project" value="UniProtKB-KW"/>
</dbReference>
<dbReference type="Pfam" id="PF05970">
    <property type="entry name" value="PIF1"/>
    <property type="match status" value="2"/>
</dbReference>